<gene>
    <name evidence="1" type="ORF">DHETER_LOCUS3701</name>
</gene>
<name>A0ACA9L844_9GLOM</name>
<reference evidence="1" key="1">
    <citation type="submission" date="2021-06" db="EMBL/GenBank/DDBJ databases">
        <authorList>
            <person name="Kallberg Y."/>
            <person name="Tangrot J."/>
            <person name="Rosling A."/>
        </authorList>
    </citation>
    <scope>NUCLEOTIDE SEQUENCE</scope>
    <source>
        <strain evidence="1">IL203A</strain>
    </source>
</reference>
<sequence length="334" mass="39991">MEEIRNNFEIKIEKLKKKHSNANKNRQNEIDKYIKKLNDHIKVEFNENKINDDKFIQNIVANKMEEIQYNFEIKIEILKKRHYDTRFMRIAGFRQAEDEFKLAKKTEDEFKQAEDKYLKILNCLFKVACASDDYVGNNLTKSQAYLVVLAANKILTTKDEVLERDDEKEKEKLQKSLKLIEVIRKNNEKRETKSSKNEYDFLKEILDFLNREKFKEKFSLIRSSGSKNILIQNESEHCFNYILDENDYYGQFSFQKFRCRHSFDHSSQIPLFDYIKDRMFVVSLPRGLINGGPVGIYIQWDYKESRKEKSHTNVKDSYIGKLEYKRDDDSNLQN</sequence>
<accession>A0ACA9L844</accession>
<dbReference type="EMBL" id="CAJVPU010003305">
    <property type="protein sequence ID" value="CAG8516311.1"/>
    <property type="molecule type" value="Genomic_DNA"/>
</dbReference>
<protein>
    <submittedName>
        <fullName evidence="1">200_t:CDS:1</fullName>
    </submittedName>
</protein>
<organism evidence="1 2">
    <name type="scientific">Dentiscutata heterogama</name>
    <dbReference type="NCBI Taxonomy" id="1316150"/>
    <lineage>
        <taxon>Eukaryota</taxon>
        <taxon>Fungi</taxon>
        <taxon>Fungi incertae sedis</taxon>
        <taxon>Mucoromycota</taxon>
        <taxon>Glomeromycotina</taxon>
        <taxon>Glomeromycetes</taxon>
        <taxon>Diversisporales</taxon>
        <taxon>Gigasporaceae</taxon>
        <taxon>Dentiscutata</taxon>
    </lineage>
</organism>
<proteinExistence type="predicted"/>
<comment type="caution">
    <text evidence="1">The sequence shown here is derived from an EMBL/GenBank/DDBJ whole genome shotgun (WGS) entry which is preliminary data.</text>
</comment>
<keyword evidence="2" id="KW-1185">Reference proteome</keyword>
<evidence type="ECO:0000313" key="1">
    <source>
        <dbReference type="EMBL" id="CAG8516311.1"/>
    </source>
</evidence>
<dbReference type="Proteomes" id="UP000789702">
    <property type="component" value="Unassembled WGS sequence"/>
</dbReference>
<evidence type="ECO:0000313" key="2">
    <source>
        <dbReference type="Proteomes" id="UP000789702"/>
    </source>
</evidence>